<evidence type="ECO:0000313" key="1">
    <source>
        <dbReference type="EMBL" id="MFD1018738.1"/>
    </source>
</evidence>
<dbReference type="Proteomes" id="UP001596990">
    <property type="component" value="Unassembled WGS sequence"/>
</dbReference>
<protein>
    <submittedName>
        <fullName evidence="1">Helix-turn-helix transcriptional regulator</fullName>
    </submittedName>
</protein>
<dbReference type="EMBL" id="JBHTKL010000001">
    <property type="protein sequence ID" value="MFD1018738.1"/>
    <property type="molecule type" value="Genomic_DNA"/>
</dbReference>
<dbReference type="InterPro" id="IPR036388">
    <property type="entry name" value="WH-like_DNA-bd_sf"/>
</dbReference>
<dbReference type="Pfam" id="PF12840">
    <property type="entry name" value="HTH_20"/>
    <property type="match status" value="1"/>
</dbReference>
<reference evidence="2" key="1">
    <citation type="journal article" date="2019" name="Int. J. Syst. Evol. Microbiol.">
        <title>The Global Catalogue of Microorganisms (GCM) 10K type strain sequencing project: providing services to taxonomists for standard genome sequencing and annotation.</title>
        <authorList>
            <consortium name="The Broad Institute Genomics Platform"/>
            <consortium name="The Broad Institute Genome Sequencing Center for Infectious Disease"/>
            <person name="Wu L."/>
            <person name="Ma J."/>
        </authorList>
    </citation>
    <scope>NUCLEOTIDE SEQUENCE [LARGE SCALE GENOMIC DNA]</scope>
    <source>
        <strain evidence="2">CCUG 56607</strain>
    </source>
</reference>
<sequence>MRLDYGEKVTGLDQILRITNVLSDSTRFNIYQYIVKKNDAVSVQDVASVFDIHPNVARLHLSKLQDVNLVVAYTKKTGRGGRPSKAYRLSDEVIDLHFPHRDYRMLATIAIDSLSELGEAGAQALYRTGERYGYDTLNHIRTSKNGEMDIELKLLHLRKTAEMIGLYPEFNISDDFKRATFTINNCPFKEIVKTNSELICGMHGHFIKGMFHALFEDIELKEAHTMMDGCKTCSYKAEFVQV</sequence>
<accession>A0ABW3L0V9</accession>
<keyword evidence="2" id="KW-1185">Reference proteome</keyword>
<dbReference type="SUPFAM" id="SSF46785">
    <property type="entry name" value="Winged helix' DNA-binding domain"/>
    <property type="match status" value="1"/>
</dbReference>
<dbReference type="Gene3D" id="1.10.10.10">
    <property type="entry name" value="Winged helix-like DNA-binding domain superfamily/Winged helix DNA-binding domain"/>
    <property type="match status" value="1"/>
</dbReference>
<proteinExistence type="predicted"/>
<evidence type="ECO:0000313" key="2">
    <source>
        <dbReference type="Proteomes" id="UP001596990"/>
    </source>
</evidence>
<name>A0ABW3L0V9_9BACI</name>
<comment type="caution">
    <text evidence="1">The sequence shown here is derived from an EMBL/GenBank/DDBJ whole genome shotgun (WGS) entry which is preliminary data.</text>
</comment>
<gene>
    <name evidence="1" type="ORF">ACFQ2J_05935</name>
</gene>
<organism evidence="1 2">
    <name type="scientific">Thalassobacillus hwangdonensis</name>
    <dbReference type="NCBI Taxonomy" id="546108"/>
    <lineage>
        <taxon>Bacteria</taxon>
        <taxon>Bacillati</taxon>
        <taxon>Bacillota</taxon>
        <taxon>Bacilli</taxon>
        <taxon>Bacillales</taxon>
        <taxon>Bacillaceae</taxon>
        <taxon>Thalassobacillus</taxon>
    </lineage>
</organism>
<dbReference type="InterPro" id="IPR036390">
    <property type="entry name" value="WH_DNA-bd_sf"/>
</dbReference>